<keyword evidence="2" id="KW-1185">Reference proteome</keyword>
<dbReference type="Proteomes" id="UP000494329">
    <property type="component" value="Unassembled WGS sequence"/>
</dbReference>
<proteinExistence type="predicted"/>
<dbReference type="EMBL" id="CADIKF010000023">
    <property type="protein sequence ID" value="CAB3759393.1"/>
    <property type="molecule type" value="Genomic_DNA"/>
</dbReference>
<accession>A0A6J5DZC9</accession>
<protein>
    <submittedName>
        <fullName evidence="1">Uncharacterized protein</fullName>
    </submittedName>
</protein>
<sequence length="74" mass="7933">MTREVDLILIKDGTVYNVAAFDADGYMPSQTQPDPTWGYYVERTEDLALVCAGWSATQAADGSWSFAAPAAPAS</sequence>
<evidence type="ECO:0000313" key="2">
    <source>
        <dbReference type="Proteomes" id="UP000494329"/>
    </source>
</evidence>
<gene>
    <name evidence="1" type="ORF">LMG29739_03142</name>
</gene>
<name>A0A6J5DZC9_9BURK</name>
<dbReference type="AlphaFoldDB" id="A0A6J5DZC9"/>
<evidence type="ECO:0000313" key="1">
    <source>
        <dbReference type="EMBL" id="CAB3759393.1"/>
    </source>
</evidence>
<dbReference type="RefSeq" id="WP_175111846.1">
    <property type="nucleotide sequence ID" value="NZ_CADIKF010000023.1"/>
</dbReference>
<reference evidence="1 2" key="1">
    <citation type="submission" date="2020-04" db="EMBL/GenBank/DDBJ databases">
        <authorList>
            <person name="De Canck E."/>
        </authorList>
    </citation>
    <scope>NUCLEOTIDE SEQUENCE [LARGE SCALE GENOMIC DNA]</scope>
    <source>
        <strain evidence="1 2">LMG 29739</strain>
    </source>
</reference>
<organism evidence="1 2">
    <name type="scientific">Paraburkholderia solisilvae</name>
    <dbReference type="NCBI Taxonomy" id="624376"/>
    <lineage>
        <taxon>Bacteria</taxon>
        <taxon>Pseudomonadati</taxon>
        <taxon>Pseudomonadota</taxon>
        <taxon>Betaproteobacteria</taxon>
        <taxon>Burkholderiales</taxon>
        <taxon>Burkholderiaceae</taxon>
        <taxon>Paraburkholderia</taxon>
    </lineage>
</organism>